<dbReference type="InterPro" id="IPR007250">
    <property type="entry name" value="HSP9_HSP12"/>
</dbReference>
<gene>
    <name evidence="2" type="ORF">FB567DRAFT_296899</name>
</gene>
<dbReference type="EMBL" id="JAGMVJ010000005">
    <property type="protein sequence ID" value="KAH7090655.1"/>
    <property type="molecule type" value="Genomic_DNA"/>
</dbReference>
<protein>
    <submittedName>
        <fullName evidence="2">Heat shock protein 9/12-domain-containing protein</fullName>
    </submittedName>
</protein>
<reference evidence="2" key="1">
    <citation type="journal article" date="2021" name="Nat. Commun.">
        <title>Genetic determinants of endophytism in the Arabidopsis root mycobiome.</title>
        <authorList>
            <person name="Mesny F."/>
            <person name="Miyauchi S."/>
            <person name="Thiergart T."/>
            <person name="Pickel B."/>
            <person name="Atanasova L."/>
            <person name="Karlsson M."/>
            <person name="Huettel B."/>
            <person name="Barry K.W."/>
            <person name="Haridas S."/>
            <person name="Chen C."/>
            <person name="Bauer D."/>
            <person name="Andreopoulos W."/>
            <person name="Pangilinan J."/>
            <person name="LaButti K."/>
            <person name="Riley R."/>
            <person name="Lipzen A."/>
            <person name="Clum A."/>
            <person name="Drula E."/>
            <person name="Henrissat B."/>
            <person name="Kohler A."/>
            <person name="Grigoriev I.V."/>
            <person name="Martin F.M."/>
            <person name="Hacquard S."/>
        </authorList>
    </citation>
    <scope>NUCLEOTIDE SEQUENCE</scope>
    <source>
        <strain evidence="2">MPI-SDFR-AT-0120</strain>
    </source>
</reference>
<feature type="compositionally biased region" description="Polar residues" evidence="1">
    <location>
        <begin position="77"/>
        <end position="101"/>
    </location>
</feature>
<organism evidence="2 3">
    <name type="scientific">Paraphoma chrysanthemicola</name>
    <dbReference type="NCBI Taxonomy" id="798071"/>
    <lineage>
        <taxon>Eukaryota</taxon>
        <taxon>Fungi</taxon>
        <taxon>Dikarya</taxon>
        <taxon>Ascomycota</taxon>
        <taxon>Pezizomycotina</taxon>
        <taxon>Dothideomycetes</taxon>
        <taxon>Pleosporomycetidae</taxon>
        <taxon>Pleosporales</taxon>
        <taxon>Pleosporineae</taxon>
        <taxon>Phaeosphaeriaceae</taxon>
        <taxon>Paraphoma</taxon>
    </lineage>
</organism>
<comment type="caution">
    <text evidence="2">The sequence shown here is derived from an EMBL/GenBank/DDBJ whole genome shotgun (WGS) entry which is preliminary data.</text>
</comment>
<dbReference type="AlphaFoldDB" id="A0A8K0RB71"/>
<proteinExistence type="predicted"/>
<keyword evidence="2" id="KW-0346">Stress response</keyword>
<sequence>MSDLGRKGLGDQVSEKVKPDSQKSTTEKAGETVSGLGDKAASAVQPEGNKSATQKLGDSTRSGGDKAQNEGGGLLDSAQQGLSNAGQAVTDTFNSATGQKK</sequence>
<feature type="region of interest" description="Disordered" evidence="1">
    <location>
        <begin position="1"/>
        <end position="101"/>
    </location>
</feature>
<dbReference type="PIRSF" id="PIRSF002590">
    <property type="entry name" value="HSP9/HSP12_fun"/>
    <property type="match status" value="1"/>
</dbReference>
<evidence type="ECO:0000313" key="3">
    <source>
        <dbReference type="Proteomes" id="UP000813461"/>
    </source>
</evidence>
<keyword evidence="3" id="KW-1185">Reference proteome</keyword>
<name>A0A8K0RB71_9PLEO</name>
<feature type="compositionally biased region" description="Polar residues" evidence="1">
    <location>
        <begin position="48"/>
        <end position="62"/>
    </location>
</feature>
<feature type="compositionally biased region" description="Basic and acidic residues" evidence="1">
    <location>
        <begin position="1"/>
        <end position="30"/>
    </location>
</feature>
<evidence type="ECO:0000313" key="2">
    <source>
        <dbReference type="EMBL" id="KAH7090655.1"/>
    </source>
</evidence>
<dbReference type="OrthoDB" id="2348401at2759"/>
<dbReference type="Gene3D" id="6.10.280.100">
    <property type="match status" value="1"/>
</dbReference>
<evidence type="ECO:0000256" key="1">
    <source>
        <dbReference type="SAM" id="MobiDB-lite"/>
    </source>
</evidence>
<dbReference type="Pfam" id="PF04119">
    <property type="entry name" value="HSP9_HSP12"/>
    <property type="match status" value="1"/>
</dbReference>
<accession>A0A8K0RB71</accession>
<dbReference type="Proteomes" id="UP000813461">
    <property type="component" value="Unassembled WGS sequence"/>
</dbReference>